<dbReference type="EMBL" id="DTGG01000019">
    <property type="protein sequence ID" value="HFZ08585.1"/>
    <property type="molecule type" value="Genomic_DNA"/>
</dbReference>
<dbReference type="Pfam" id="PF12728">
    <property type="entry name" value="HTH_17"/>
    <property type="match status" value="1"/>
</dbReference>
<dbReference type="AlphaFoldDB" id="A0A7V3J911"/>
<dbReference type="NCBIfam" id="TIGR01764">
    <property type="entry name" value="excise"/>
    <property type="match status" value="1"/>
</dbReference>
<evidence type="ECO:0000259" key="1">
    <source>
        <dbReference type="Pfam" id="PF12728"/>
    </source>
</evidence>
<keyword evidence="2" id="KW-0238">DNA-binding</keyword>
<gene>
    <name evidence="2" type="ORF">ENV41_00425</name>
</gene>
<organism evidence="2">
    <name type="scientific">candidate division CPR3 bacterium</name>
    <dbReference type="NCBI Taxonomy" id="2268181"/>
    <lineage>
        <taxon>Bacteria</taxon>
        <taxon>Bacteria division CPR3</taxon>
    </lineage>
</organism>
<comment type="caution">
    <text evidence="2">The sequence shown here is derived from an EMBL/GenBank/DDBJ whole genome shotgun (WGS) entry which is preliminary data.</text>
</comment>
<evidence type="ECO:0000313" key="2">
    <source>
        <dbReference type="EMBL" id="HFZ08585.1"/>
    </source>
</evidence>
<reference evidence="2" key="1">
    <citation type="journal article" date="2020" name="mSystems">
        <title>Genome- and Community-Level Interaction Insights into Carbon Utilization and Element Cycling Functions of Hydrothermarchaeota in Hydrothermal Sediment.</title>
        <authorList>
            <person name="Zhou Z."/>
            <person name="Liu Y."/>
            <person name="Xu W."/>
            <person name="Pan J."/>
            <person name="Luo Z.H."/>
            <person name="Li M."/>
        </authorList>
    </citation>
    <scope>NUCLEOTIDE SEQUENCE [LARGE SCALE GENOMIC DNA]</scope>
    <source>
        <strain evidence="2">SpSt-757</strain>
    </source>
</reference>
<dbReference type="GO" id="GO:0003677">
    <property type="term" value="F:DNA binding"/>
    <property type="evidence" value="ECO:0007669"/>
    <property type="project" value="UniProtKB-KW"/>
</dbReference>
<name>A0A7V3J911_UNCC3</name>
<proteinExistence type="predicted"/>
<accession>A0A7V3J911</accession>
<dbReference type="InterPro" id="IPR041657">
    <property type="entry name" value="HTH_17"/>
</dbReference>
<dbReference type="InterPro" id="IPR010093">
    <property type="entry name" value="SinI_DNA-bd"/>
</dbReference>
<sequence>MHTLNEDAVYTPQETISILKISDSTFRRLVRKGVLKAAKIGGQYRVLGRHILALLNPSLPGKVKKAYRRVVEGLE</sequence>
<feature type="domain" description="Helix-turn-helix" evidence="1">
    <location>
        <begin position="9"/>
        <end position="56"/>
    </location>
</feature>
<protein>
    <submittedName>
        <fullName evidence="2">DNA-binding protein</fullName>
    </submittedName>
</protein>